<dbReference type="PANTHER" id="PTHR33112">
    <property type="entry name" value="DOMAIN PROTEIN, PUTATIVE-RELATED"/>
    <property type="match status" value="1"/>
</dbReference>
<reference evidence="2" key="1">
    <citation type="submission" date="2023-06" db="EMBL/GenBank/DDBJ databases">
        <title>Genome-scale phylogeny and comparative genomics of the fungal order Sordariales.</title>
        <authorList>
            <consortium name="Lawrence Berkeley National Laboratory"/>
            <person name="Hensen N."/>
            <person name="Bonometti L."/>
            <person name="Westerberg I."/>
            <person name="Brannstrom I.O."/>
            <person name="Guillou S."/>
            <person name="Cros-Aarteil S."/>
            <person name="Calhoun S."/>
            <person name="Haridas S."/>
            <person name="Kuo A."/>
            <person name="Mondo S."/>
            <person name="Pangilinan J."/>
            <person name="Riley R."/>
            <person name="LaButti K."/>
            <person name="Andreopoulos B."/>
            <person name="Lipzen A."/>
            <person name="Chen C."/>
            <person name="Yanf M."/>
            <person name="Daum C."/>
            <person name="Ng V."/>
            <person name="Clum A."/>
            <person name="Steindorff A."/>
            <person name="Ohm R."/>
            <person name="Martin F."/>
            <person name="Silar P."/>
            <person name="Natvig D."/>
            <person name="Lalanne C."/>
            <person name="Gautier V."/>
            <person name="Ament-velasquez S.L."/>
            <person name="Kruys A."/>
            <person name="Hutchinson M.I."/>
            <person name="Powell A.J."/>
            <person name="Barry K."/>
            <person name="Miller A.N."/>
            <person name="Grigoriev I.V."/>
            <person name="Debuchy R."/>
            <person name="Gladieux P."/>
            <person name="Thoren M.H."/>
            <person name="Johannesson H."/>
        </authorList>
    </citation>
    <scope>NUCLEOTIDE SEQUENCE</scope>
    <source>
        <strain evidence="2">SMH2392-1A</strain>
    </source>
</reference>
<evidence type="ECO:0000259" key="1">
    <source>
        <dbReference type="Pfam" id="PF06985"/>
    </source>
</evidence>
<dbReference type="RefSeq" id="XP_060295392.1">
    <property type="nucleotide sequence ID" value="XM_060435849.1"/>
</dbReference>
<feature type="non-terminal residue" evidence="2">
    <location>
        <position position="290"/>
    </location>
</feature>
<gene>
    <name evidence="2" type="ORF">B0T26DRAFT_608063</name>
</gene>
<proteinExistence type="predicted"/>
<organism evidence="2 3">
    <name type="scientific">Lasiosphaeria miniovina</name>
    <dbReference type="NCBI Taxonomy" id="1954250"/>
    <lineage>
        <taxon>Eukaryota</taxon>
        <taxon>Fungi</taxon>
        <taxon>Dikarya</taxon>
        <taxon>Ascomycota</taxon>
        <taxon>Pezizomycotina</taxon>
        <taxon>Sordariomycetes</taxon>
        <taxon>Sordariomycetidae</taxon>
        <taxon>Sordariales</taxon>
        <taxon>Lasiosphaeriaceae</taxon>
        <taxon>Lasiosphaeria</taxon>
    </lineage>
</organism>
<evidence type="ECO:0000313" key="3">
    <source>
        <dbReference type="Proteomes" id="UP001172101"/>
    </source>
</evidence>
<keyword evidence="3" id="KW-1185">Reference proteome</keyword>
<name>A0AA40ADY4_9PEZI</name>
<accession>A0AA40ADY4</accession>
<sequence length="290" mass="32783">MPEYGVSSHLTPFLPYIEKARSTRFSSDWHMPDSLSRPIEIGTLARWLETCDTHHNGHCQSQHFVNAHQTPTWLVNVRRQCIERACPGHRYVALSYVWGKTESVSLTTTTVDSLLILGSLDNVVLPRTIRDAMHLVAALDLTHLWVDRLCIVQDDDAEKHAQIKAMGSIYAQSYFTLVAAQSFDASGPLSSRPLRSSAPPGWTGMLAKSAAKTMSSWAKAVSKSLAQRHRSDLAQTIAPSPWRGPETDKEVMKLMALDLLRTIWFSRGWTFQELLFSRRKIIFHNNTVNW</sequence>
<dbReference type="InterPro" id="IPR010730">
    <property type="entry name" value="HET"/>
</dbReference>
<dbReference type="Proteomes" id="UP001172101">
    <property type="component" value="Unassembled WGS sequence"/>
</dbReference>
<dbReference type="GeneID" id="85319119"/>
<dbReference type="Pfam" id="PF06985">
    <property type="entry name" value="HET"/>
    <property type="match status" value="1"/>
</dbReference>
<feature type="domain" description="Heterokaryon incompatibility" evidence="1">
    <location>
        <begin position="91"/>
        <end position="273"/>
    </location>
</feature>
<comment type="caution">
    <text evidence="2">The sequence shown here is derived from an EMBL/GenBank/DDBJ whole genome shotgun (WGS) entry which is preliminary data.</text>
</comment>
<dbReference type="PANTHER" id="PTHR33112:SF12">
    <property type="entry name" value="HETEROKARYON INCOMPATIBILITY DOMAIN-CONTAINING PROTEIN"/>
    <property type="match status" value="1"/>
</dbReference>
<dbReference type="EMBL" id="JAUIRO010000005">
    <property type="protein sequence ID" value="KAK0714070.1"/>
    <property type="molecule type" value="Genomic_DNA"/>
</dbReference>
<dbReference type="AlphaFoldDB" id="A0AA40ADY4"/>
<evidence type="ECO:0000313" key="2">
    <source>
        <dbReference type="EMBL" id="KAK0714070.1"/>
    </source>
</evidence>
<protein>
    <submittedName>
        <fullName evidence="2">Heterokaryon incompatibility protein-domain-containing protein</fullName>
    </submittedName>
</protein>